<comment type="caution">
    <text evidence="3">The sequence shown here is derived from an EMBL/GenBank/DDBJ whole genome shotgun (WGS) entry which is preliminary data.</text>
</comment>
<dbReference type="SUPFAM" id="SSF53098">
    <property type="entry name" value="Ribonuclease H-like"/>
    <property type="match status" value="1"/>
</dbReference>
<feature type="region of interest" description="Disordered" evidence="1">
    <location>
        <begin position="246"/>
        <end position="270"/>
    </location>
</feature>
<evidence type="ECO:0000313" key="3">
    <source>
        <dbReference type="EMBL" id="GMF45008.1"/>
    </source>
</evidence>
<feature type="compositionally biased region" description="Polar residues" evidence="1">
    <location>
        <begin position="42"/>
        <end position="53"/>
    </location>
</feature>
<feature type="compositionally biased region" description="Basic and acidic residues" evidence="1">
    <location>
        <begin position="117"/>
        <end position="127"/>
    </location>
</feature>
<evidence type="ECO:0000313" key="4">
    <source>
        <dbReference type="Proteomes" id="UP001165121"/>
    </source>
</evidence>
<feature type="region of interest" description="Disordered" evidence="1">
    <location>
        <begin position="329"/>
        <end position="351"/>
    </location>
</feature>
<dbReference type="InterPro" id="IPR036397">
    <property type="entry name" value="RNaseH_sf"/>
</dbReference>
<feature type="region of interest" description="Disordered" evidence="1">
    <location>
        <begin position="503"/>
        <end position="528"/>
    </location>
</feature>
<feature type="compositionally biased region" description="Basic residues" evidence="1">
    <location>
        <begin position="105"/>
        <end position="116"/>
    </location>
</feature>
<evidence type="ECO:0000256" key="1">
    <source>
        <dbReference type="SAM" id="MobiDB-lite"/>
    </source>
</evidence>
<organism evidence="3 4">
    <name type="scientific">Phytophthora fragariaefolia</name>
    <dbReference type="NCBI Taxonomy" id="1490495"/>
    <lineage>
        <taxon>Eukaryota</taxon>
        <taxon>Sar</taxon>
        <taxon>Stramenopiles</taxon>
        <taxon>Oomycota</taxon>
        <taxon>Peronosporomycetes</taxon>
        <taxon>Peronosporales</taxon>
        <taxon>Peronosporaceae</taxon>
        <taxon>Phytophthora</taxon>
    </lineage>
</organism>
<keyword evidence="4" id="KW-1185">Reference proteome</keyword>
<name>A0A9W6XT00_9STRA</name>
<protein>
    <submittedName>
        <fullName evidence="3">Unnamed protein product</fullName>
    </submittedName>
</protein>
<dbReference type="PANTHER" id="PTHR37984:SF5">
    <property type="entry name" value="PROTEIN NYNRIN-LIKE"/>
    <property type="match status" value="1"/>
</dbReference>
<feature type="region of interest" description="Disordered" evidence="1">
    <location>
        <begin position="1"/>
        <end position="134"/>
    </location>
</feature>
<dbReference type="PANTHER" id="PTHR37984">
    <property type="entry name" value="PROTEIN CBG26694"/>
    <property type="match status" value="1"/>
</dbReference>
<reference evidence="3" key="1">
    <citation type="submission" date="2023-04" db="EMBL/GenBank/DDBJ databases">
        <title>Phytophthora fragariaefolia NBRC 109709.</title>
        <authorList>
            <person name="Ichikawa N."/>
            <person name="Sato H."/>
            <person name="Tonouchi N."/>
        </authorList>
    </citation>
    <scope>NUCLEOTIDE SEQUENCE</scope>
    <source>
        <strain evidence="3">NBRC 109709</strain>
    </source>
</reference>
<dbReference type="InterPro" id="IPR012337">
    <property type="entry name" value="RNaseH-like_sf"/>
</dbReference>
<dbReference type="InterPro" id="IPR050951">
    <property type="entry name" value="Retrovirus_Pol_polyprotein"/>
</dbReference>
<dbReference type="GO" id="GO:0003676">
    <property type="term" value="F:nucleic acid binding"/>
    <property type="evidence" value="ECO:0007669"/>
    <property type="project" value="InterPro"/>
</dbReference>
<dbReference type="InterPro" id="IPR001584">
    <property type="entry name" value="Integrase_cat-core"/>
</dbReference>
<sequence>MVPRPRSATPEDGVTIKQELGVDAPSIGRSSSASEQERPDASWSSEGTITTGHGASDGQEGYEEQFAVPDVAPYGATPASGVSQSPTGLKPEKAEDQNPPTTKAAAKRKSKKKQKLRAPESADEKLPRTGGKSAGRQCTWEELDYVLFKTQFARLLERNPILSFLRPTLVGERTGPIQEPDWESITDVRMAVLALFGMLRESGVVLGAFEIERVFDWELSSWKDSIRAAMSPLTGLVGMVQREAKPPRDGRKVAATPQLPPQYPSSVGSDIRIESPKRMQTPGYPPQIMQLTAVLTQAATPPSNDNSTPKAWEGAIIRLMESVMMRTTDVPTPTEPAPTVKARPQASTPRDRLSQWAAGLSPWRPEICRSVNGEEEILGTRAVSTTPRKLVDTALEANAPRQRPSQNAVISTPSVTPDAKLHVMSFDESAKAMREDGTSSAVVWKPPWWEITRAASGYATDLMGNEAECRDIRSRIADDTVGGRGTDHGLNDAGDHTGGLIPRCCSPDENAGSPPRAGGATPPTRSRPDEELWIANLKRYLCGEPGSVAKREAKAHRKIARQYEEGERELLCYRTRDDESSEDRDAILKLAIPETLQDDVLYQYHETVEVITGSDERINASDDIPTGQGPSRASSAMSERGNTVLLVWVDLFTGYVITKANSSQCAQTVAEAYEEAVFRRFGASEAIRHDREPGFMADFFSVFSKMMGQRQRATLAYRPQANGAAERMVQTVVRAVKMYITDIDQCDWDEYVERRTFALNTSYDRTRDETHFYLVHG</sequence>
<dbReference type="PROSITE" id="PS50994">
    <property type="entry name" value="INTEGRASE"/>
    <property type="match status" value="1"/>
</dbReference>
<dbReference type="AlphaFoldDB" id="A0A9W6XT00"/>
<feature type="domain" description="Integrase catalytic" evidence="2">
    <location>
        <begin position="621"/>
        <end position="777"/>
    </location>
</feature>
<evidence type="ECO:0000259" key="2">
    <source>
        <dbReference type="PROSITE" id="PS50994"/>
    </source>
</evidence>
<dbReference type="GO" id="GO:0015074">
    <property type="term" value="P:DNA integration"/>
    <property type="evidence" value="ECO:0007669"/>
    <property type="project" value="InterPro"/>
</dbReference>
<accession>A0A9W6XT00</accession>
<proteinExistence type="predicted"/>
<dbReference type="EMBL" id="BSXT01001761">
    <property type="protein sequence ID" value="GMF45008.1"/>
    <property type="molecule type" value="Genomic_DNA"/>
</dbReference>
<dbReference type="Proteomes" id="UP001165121">
    <property type="component" value="Unassembled WGS sequence"/>
</dbReference>
<dbReference type="Gene3D" id="3.30.420.10">
    <property type="entry name" value="Ribonuclease H-like superfamily/Ribonuclease H"/>
    <property type="match status" value="1"/>
</dbReference>
<gene>
    <name evidence="3" type="ORF">Pfra01_001594500</name>
</gene>